<feature type="domain" description="Acyl-CoA dehydrogenase/oxidase C-terminal" evidence="8">
    <location>
        <begin position="232"/>
        <end position="380"/>
    </location>
</feature>
<organism evidence="11 12">
    <name type="scientific">Rhodococcus rhodochrous KG-21</name>
    <dbReference type="NCBI Taxonomy" id="1441923"/>
    <lineage>
        <taxon>Bacteria</taxon>
        <taxon>Bacillati</taxon>
        <taxon>Actinomycetota</taxon>
        <taxon>Actinomycetes</taxon>
        <taxon>Mycobacteriales</taxon>
        <taxon>Nocardiaceae</taxon>
        <taxon>Rhodococcus</taxon>
    </lineage>
</organism>
<dbReference type="InterPro" id="IPR006089">
    <property type="entry name" value="Acyl-CoA_DH_CS"/>
</dbReference>
<dbReference type="PANTHER" id="PTHR43884">
    <property type="entry name" value="ACYL-COA DEHYDROGENASE"/>
    <property type="match status" value="1"/>
</dbReference>
<dbReference type="FunFam" id="1.10.540.10:FF:000009">
    <property type="entry name" value="Probable acyl-CoA dehydrogenase"/>
    <property type="match status" value="1"/>
</dbReference>
<evidence type="ECO:0000259" key="8">
    <source>
        <dbReference type="Pfam" id="PF00441"/>
    </source>
</evidence>
<dbReference type="PROSITE" id="PS00073">
    <property type="entry name" value="ACYL_COA_DH_2"/>
    <property type="match status" value="1"/>
</dbReference>
<reference evidence="12" key="2">
    <citation type="submission" date="2015-01" db="EMBL/GenBank/DDBJ databases">
        <title>Draft genome sequence of potential hydrocarbon metabolising strain of Rhodococcus rhodochrous.</title>
        <authorList>
            <person name="Aggarwal R.K."/>
            <person name="Dawar C."/>
        </authorList>
    </citation>
    <scope>NUCLEOTIDE SEQUENCE [LARGE SCALE GENOMIC DNA]</scope>
    <source>
        <strain evidence="12">KG-21</strain>
    </source>
</reference>
<dbReference type="FunFam" id="1.20.140.10:FF:000001">
    <property type="entry name" value="Acyl-CoA dehydrogenase"/>
    <property type="match status" value="1"/>
</dbReference>
<evidence type="ECO:0000313" key="12">
    <source>
        <dbReference type="Proteomes" id="UP000037712"/>
    </source>
</evidence>
<dbReference type="SUPFAM" id="SSF47203">
    <property type="entry name" value="Acyl-CoA dehydrogenase C-terminal domain-like"/>
    <property type="match status" value="1"/>
</dbReference>
<dbReference type="Pfam" id="PF00441">
    <property type="entry name" value="Acyl-CoA_dh_1"/>
    <property type="match status" value="1"/>
</dbReference>
<protein>
    <submittedName>
        <fullName evidence="11">Acyl-CoA dehydrogenase</fullName>
    </submittedName>
</protein>
<dbReference type="InterPro" id="IPR037069">
    <property type="entry name" value="AcylCoA_DH/ox_N_sf"/>
</dbReference>
<dbReference type="InterPro" id="IPR013786">
    <property type="entry name" value="AcylCoA_DH/ox_N"/>
</dbReference>
<dbReference type="PANTHER" id="PTHR43884:SF12">
    <property type="entry name" value="ISOVALERYL-COA DEHYDROGENASE, MITOCHONDRIAL-RELATED"/>
    <property type="match status" value="1"/>
</dbReference>
<evidence type="ECO:0000256" key="7">
    <source>
        <dbReference type="RuleBase" id="RU362125"/>
    </source>
</evidence>
<feature type="domain" description="Acyl-CoA oxidase/dehydrogenase middle" evidence="9">
    <location>
        <begin position="123"/>
        <end position="220"/>
    </location>
</feature>
<dbReference type="InterPro" id="IPR006091">
    <property type="entry name" value="Acyl-CoA_Oxase/DH_mid-dom"/>
</dbReference>
<name>A0A0M9WPI7_RHORH</name>
<evidence type="ECO:0000256" key="5">
    <source>
        <dbReference type="ARBA" id="ARBA00023002"/>
    </source>
</evidence>
<dbReference type="SUPFAM" id="SSF56645">
    <property type="entry name" value="Acyl-CoA dehydrogenase NM domain-like"/>
    <property type="match status" value="1"/>
</dbReference>
<dbReference type="Proteomes" id="UP000037712">
    <property type="component" value="Unassembled WGS sequence"/>
</dbReference>
<dbReference type="InterPro" id="IPR009075">
    <property type="entry name" value="AcylCo_DH/oxidase_C"/>
</dbReference>
<accession>A0A0M9WPI7</accession>
<feature type="domain" description="Acyl-CoA dehydrogenase/oxidase N-terminal" evidence="10">
    <location>
        <begin position="8"/>
        <end position="119"/>
    </location>
</feature>
<keyword evidence="5 7" id="KW-0560">Oxidoreductase</keyword>
<dbReference type="Gene3D" id="1.20.140.10">
    <property type="entry name" value="Butyryl-CoA Dehydrogenase, subunit A, domain 3"/>
    <property type="match status" value="1"/>
</dbReference>
<dbReference type="Gene3D" id="2.40.110.10">
    <property type="entry name" value="Butyryl-CoA Dehydrogenase, subunit A, domain 2"/>
    <property type="match status" value="1"/>
</dbReference>
<dbReference type="Gene3D" id="1.10.540.10">
    <property type="entry name" value="Acyl-CoA dehydrogenase/oxidase, N-terminal domain"/>
    <property type="match status" value="1"/>
</dbReference>
<dbReference type="EMBL" id="AZYO01000014">
    <property type="protein sequence ID" value="KOS56703.1"/>
    <property type="molecule type" value="Genomic_DNA"/>
</dbReference>
<dbReference type="InterPro" id="IPR036250">
    <property type="entry name" value="AcylCo_DH-like_C"/>
</dbReference>
<evidence type="ECO:0000256" key="3">
    <source>
        <dbReference type="ARBA" id="ARBA00022630"/>
    </source>
</evidence>
<evidence type="ECO:0000256" key="6">
    <source>
        <dbReference type="ARBA" id="ARBA00052546"/>
    </source>
</evidence>
<dbReference type="AlphaFoldDB" id="A0A0M9WPI7"/>
<evidence type="ECO:0000313" key="11">
    <source>
        <dbReference type="EMBL" id="KOS56703.1"/>
    </source>
</evidence>
<reference evidence="11 12" key="1">
    <citation type="journal article" date="2015" name="Genome Announc.">
        <title>Draft Genome Sequence of Rhodococcus rhodochrous Strain KG-21, a Soil Isolate from Oil Fields of Krishna-Godavari Basin, India.</title>
        <authorList>
            <person name="Dawar C."/>
            <person name="Aggarwal R.K."/>
        </authorList>
    </citation>
    <scope>NUCLEOTIDE SEQUENCE [LARGE SCALE GENOMIC DNA]</scope>
    <source>
        <strain evidence="11 12">KG-21</strain>
    </source>
</reference>
<dbReference type="PATRIC" id="fig|1441923.3.peg.1817"/>
<dbReference type="FunFam" id="2.40.110.10:FF:000002">
    <property type="entry name" value="Acyl-CoA dehydrogenase fadE12"/>
    <property type="match status" value="1"/>
</dbReference>
<evidence type="ECO:0000256" key="4">
    <source>
        <dbReference type="ARBA" id="ARBA00022827"/>
    </source>
</evidence>
<keyword evidence="4 7" id="KW-0274">FAD</keyword>
<keyword evidence="3 7" id="KW-0285">Flavoprotein</keyword>
<evidence type="ECO:0000259" key="9">
    <source>
        <dbReference type="Pfam" id="PF02770"/>
    </source>
</evidence>
<evidence type="ECO:0000259" key="10">
    <source>
        <dbReference type="Pfam" id="PF02771"/>
    </source>
</evidence>
<evidence type="ECO:0000256" key="2">
    <source>
        <dbReference type="ARBA" id="ARBA00009347"/>
    </source>
</evidence>
<comment type="similarity">
    <text evidence="2 7">Belongs to the acyl-CoA dehydrogenase family.</text>
</comment>
<dbReference type="RefSeq" id="WP_054372224.1">
    <property type="nucleotide sequence ID" value="NZ_AZYO01000014.1"/>
</dbReference>
<evidence type="ECO:0000256" key="1">
    <source>
        <dbReference type="ARBA" id="ARBA00001974"/>
    </source>
</evidence>
<comment type="caution">
    <text evidence="11">The sequence shown here is derived from an EMBL/GenBank/DDBJ whole genome shotgun (WGS) entry which is preliminary data.</text>
</comment>
<comment type="cofactor">
    <cofactor evidence="1 7">
        <name>FAD</name>
        <dbReference type="ChEBI" id="CHEBI:57692"/>
    </cofactor>
</comment>
<dbReference type="Pfam" id="PF02770">
    <property type="entry name" value="Acyl-CoA_dh_M"/>
    <property type="match status" value="1"/>
</dbReference>
<sequence>MQRTIFESEHDQFRQTARTFFEKECVPHAERWESQGYVDREVWLKAGELGLIGWEMPEEYGGADVKDFRFNAIVNEEYWATGTVGIGIGVQNDILAGYFRNLTSDEQKKRWLPKFVSGEYITAIAMSEPGGGSDLANLKTSAKRDGDHYVINGSKTFISNGLLADLVVVACRTDPNADKPHRGISLIVVETGMAGFERGRKLDKIGQKSADTAELFFDNVRVPVENLLGEENRGFYHLMQNLPAERLGIAIHAVGQAKRAIELTDSYARERKAFGNPIGTFQVNRHALAQMQIETDVMQTYIDQCILAVNAGNLTADEAAGAKWWATETQWRIVDRCLQLHGGYGYINEYEIARLWRDSRVQRIYGGTNEIMLDIVGKGMGF</sequence>
<comment type="catalytic activity">
    <reaction evidence="6">
        <text>a 2,3-saturated acyl-CoA + A = a 2,3-dehydroacyl-CoA + AH2</text>
        <dbReference type="Rhea" id="RHEA:48608"/>
        <dbReference type="ChEBI" id="CHEBI:13193"/>
        <dbReference type="ChEBI" id="CHEBI:17499"/>
        <dbReference type="ChEBI" id="CHEBI:60015"/>
        <dbReference type="ChEBI" id="CHEBI:65111"/>
    </reaction>
</comment>
<dbReference type="GO" id="GO:0003995">
    <property type="term" value="F:acyl-CoA dehydrogenase activity"/>
    <property type="evidence" value="ECO:0007669"/>
    <property type="project" value="InterPro"/>
</dbReference>
<dbReference type="InterPro" id="IPR009100">
    <property type="entry name" value="AcylCoA_DH/oxidase_NM_dom_sf"/>
</dbReference>
<dbReference type="Pfam" id="PF02771">
    <property type="entry name" value="Acyl-CoA_dh_N"/>
    <property type="match status" value="1"/>
</dbReference>
<dbReference type="InterPro" id="IPR046373">
    <property type="entry name" value="Acyl-CoA_Oxase/DH_mid-dom_sf"/>
</dbReference>
<proteinExistence type="inferred from homology"/>
<gene>
    <name evidence="11" type="ORF">Z051_08225</name>
</gene>
<dbReference type="GO" id="GO:0050660">
    <property type="term" value="F:flavin adenine dinucleotide binding"/>
    <property type="evidence" value="ECO:0007669"/>
    <property type="project" value="InterPro"/>
</dbReference>